<dbReference type="SUPFAM" id="SSF56219">
    <property type="entry name" value="DNase I-like"/>
    <property type="match status" value="1"/>
</dbReference>
<dbReference type="Gene3D" id="3.60.10.10">
    <property type="entry name" value="Endonuclease/exonuclease/phosphatase"/>
    <property type="match status" value="1"/>
</dbReference>
<evidence type="ECO:0000313" key="1">
    <source>
        <dbReference type="EMBL" id="KAJ8423085.1"/>
    </source>
</evidence>
<dbReference type="PANTHER" id="PTHR33710:SF71">
    <property type="entry name" value="ENDONUCLEASE_EXONUCLEASE_PHOSPHATASE DOMAIN-CONTAINING PROTEIN"/>
    <property type="match status" value="1"/>
</dbReference>
<sequence length="247" mass="28606">MAAIKHRLGEFEGVYSDSRGRAGGLALLWRKLIKVSLISNSFNHIDVELEDFGARDKWGFTGVYGWPESTQKLRTYELLKQLNNESYLPWVIGGYDYTWWNRREADDSVEECLDRLCASIEWSLVFPNTEVVHLNDKLSDHLLILLKLNDVRRSIARKGKNFKFENMWAMEEGCRHVVEEAWPVGGDTGSREVFQSKLQACRDALTKWHSEMFGDIKVKIRKLSSQLEGVQDIQLRDKILNDIGQLR</sequence>
<proteinExistence type="predicted"/>
<dbReference type="InterPro" id="IPR036691">
    <property type="entry name" value="Endo/exonu/phosph_ase_sf"/>
</dbReference>
<reference evidence="1" key="1">
    <citation type="submission" date="2022-04" db="EMBL/GenBank/DDBJ databases">
        <title>Carnegiea gigantea Genome sequencing and assembly v2.</title>
        <authorList>
            <person name="Copetti D."/>
            <person name="Sanderson M.J."/>
            <person name="Burquez A."/>
            <person name="Wojciechowski M.F."/>
        </authorList>
    </citation>
    <scope>NUCLEOTIDE SEQUENCE</scope>
    <source>
        <strain evidence="1">SGP5-SGP5p</strain>
        <tissue evidence="1">Aerial part</tissue>
    </source>
</reference>
<dbReference type="PANTHER" id="PTHR33710">
    <property type="entry name" value="BNAC02G09200D PROTEIN"/>
    <property type="match status" value="1"/>
</dbReference>
<organism evidence="1 2">
    <name type="scientific">Carnegiea gigantea</name>
    <dbReference type="NCBI Taxonomy" id="171969"/>
    <lineage>
        <taxon>Eukaryota</taxon>
        <taxon>Viridiplantae</taxon>
        <taxon>Streptophyta</taxon>
        <taxon>Embryophyta</taxon>
        <taxon>Tracheophyta</taxon>
        <taxon>Spermatophyta</taxon>
        <taxon>Magnoliopsida</taxon>
        <taxon>eudicotyledons</taxon>
        <taxon>Gunneridae</taxon>
        <taxon>Pentapetalae</taxon>
        <taxon>Caryophyllales</taxon>
        <taxon>Cactineae</taxon>
        <taxon>Cactaceae</taxon>
        <taxon>Cactoideae</taxon>
        <taxon>Echinocereeae</taxon>
        <taxon>Carnegiea</taxon>
    </lineage>
</organism>
<dbReference type="Proteomes" id="UP001153076">
    <property type="component" value="Unassembled WGS sequence"/>
</dbReference>
<comment type="caution">
    <text evidence="1">The sequence shown here is derived from an EMBL/GenBank/DDBJ whole genome shotgun (WGS) entry which is preliminary data.</text>
</comment>
<dbReference type="EMBL" id="JAKOGI010002060">
    <property type="protein sequence ID" value="KAJ8423085.1"/>
    <property type="molecule type" value="Genomic_DNA"/>
</dbReference>
<protein>
    <submittedName>
        <fullName evidence="1">Uncharacterized protein</fullName>
    </submittedName>
</protein>
<dbReference type="AlphaFoldDB" id="A0A9Q1GM61"/>
<accession>A0A9Q1GM61</accession>
<keyword evidence="2" id="KW-1185">Reference proteome</keyword>
<dbReference type="OrthoDB" id="996232at2759"/>
<gene>
    <name evidence="1" type="ORF">Cgig2_020563</name>
</gene>
<evidence type="ECO:0000313" key="2">
    <source>
        <dbReference type="Proteomes" id="UP001153076"/>
    </source>
</evidence>
<name>A0A9Q1GM61_9CARY</name>